<dbReference type="CDD" id="cd01483">
    <property type="entry name" value="E1_enzyme_family"/>
    <property type="match status" value="1"/>
</dbReference>
<accession>A0A4U1CSX3</accession>
<dbReference type="PANTHER" id="PTHR43267:SF3">
    <property type="entry name" value="THIF PROTEIN"/>
    <property type="match status" value="1"/>
</dbReference>
<dbReference type="InterPro" id="IPR045886">
    <property type="entry name" value="ThiF/MoeB/HesA"/>
</dbReference>
<evidence type="ECO:0000313" key="2">
    <source>
        <dbReference type="EMBL" id="TKC10646.1"/>
    </source>
</evidence>
<dbReference type="Proteomes" id="UP000309488">
    <property type="component" value="Unassembled WGS sequence"/>
</dbReference>
<dbReference type="RefSeq" id="WP_136840677.1">
    <property type="nucleotide sequence ID" value="NZ_SWBR01000002.1"/>
</dbReference>
<dbReference type="InterPro" id="IPR000594">
    <property type="entry name" value="ThiF_NAD_FAD-bd"/>
</dbReference>
<sequence length="776" mass="86701">MQTKIGSNSLLSALIDQTLTQQNIYKPVFFRLINSTDKSEFENLIVHQNNLQIYDHISAQVEELIKCIHPTIVFLPPAELAKAVADKFQGKPTEEYGVWVYYPWAQKLVHLLDEEEFAVVRTNRNKHKITDKEQNLLSQKKIGVMGLSVGQSVSLALAMERGFGELRIADFDELDLSNINRIRTGVYNLKVKKTVIVAREIAEIDPFLNVVCFDEGITEGNLDLFLNGNGKLDLLIDECDSFDIKINARNKAKSLGIPVLMEGSDRGTIDIERFDLEPERPVLHGMVEHLDMSKYQSLTTMDERIPYITAVTGVETLSPRMKASAVEIMATISTWPQLASAVIYGGGITADLSRKILLGNLTVSGRFFIDMDELISDPVQLTADTTPTQTIAPLTTNAIEEFIALHRLAFEENTYQLPANVLEDIIIAAGKAPSGGNNQPWRWHYQNGLLHLFLEQSAAQAYLDPQYISSYISLGAAIENLLLAAANHNVAVNYQLTPQFAPNHIAWFSFKSKHPTSAQEKQLFKHINLRHTNRKIVPRQEIDVAELNYLASLTTQVENAKLQWITDPEMVKAIGAIATQTDLLRMFIPEAHEDFITKEMRWDLAEVNATEDGIGIHTLDLSNNDQIGIRLLKDKKMISFLQQINGGSGFKRLSMMQFMASSAVGLITMPKGEIASFINGGIAAEKLWLGATALSLQIHPVNVPLIFFYKNSIEDSLVIPADTKAQLTQAENNFKQIFGITDDEQGVFMFRIFKAAPSPERTIRKSTAKTFSIGRA</sequence>
<dbReference type="OrthoDB" id="5149792at2"/>
<keyword evidence="3" id="KW-1185">Reference proteome</keyword>
<reference evidence="2 3" key="1">
    <citation type="submission" date="2019-04" db="EMBL/GenBank/DDBJ databases">
        <title>Pedobacter sp. RP-3-22 sp. nov., isolated from Arctic soil.</title>
        <authorList>
            <person name="Dahal R.H."/>
            <person name="Kim D.-U."/>
        </authorList>
    </citation>
    <scope>NUCLEOTIDE SEQUENCE [LARGE SCALE GENOMIC DNA]</scope>
    <source>
        <strain evidence="2 3">RP-3-22</strain>
    </source>
</reference>
<dbReference type="GO" id="GO:0016491">
    <property type="term" value="F:oxidoreductase activity"/>
    <property type="evidence" value="ECO:0007669"/>
    <property type="project" value="InterPro"/>
</dbReference>
<dbReference type="EMBL" id="SWBR01000002">
    <property type="protein sequence ID" value="TKC10646.1"/>
    <property type="molecule type" value="Genomic_DNA"/>
</dbReference>
<evidence type="ECO:0000259" key="1">
    <source>
        <dbReference type="Pfam" id="PF00899"/>
    </source>
</evidence>
<dbReference type="GO" id="GO:0008641">
    <property type="term" value="F:ubiquitin-like modifier activating enzyme activity"/>
    <property type="evidence" value="ECO:0007669"/>
    <property type="project" value="InterPro"/>
</dbReference>
<dbReference type="GO" id="GO:0061503">
    <property type="term" value="F:tRNA threonylcarbamoyladenosine dehydratase"/>
    <property type="evidence" value="ECO:0007669"/>
    <property type="project" value="TreeGrafter"/>
</dbReference>
<dbReference type="PANTHER" id="PTHR43267">
    <property type="entry name" value="TRNA THREONYLCARBAMOYLADENOSINE DEHYDRATASE"/>
    <property type="match status" value="1"/>
</dbReference>
<dbReference type="NCBIfam" id="NF005901">
    <property type="entry name" value="PRK07877.1"/>
    <property type="match status" value="1"/>
</dbReference>
<dbReference type="GO" id="GO:0061504">
    <property type="term" value="P:cyclic threonylcarbamoyladenosine biosynthetic process"/>
    <property type="evidence" value="ECO:0007669"/>
    <property type="project" value="TreeGrafter"/>
</dbReference>
<dbReference type="SUPFAM" id="SSF55469">
    <property type="entry name" value="FMN-dependent nitroreductase-like"/>
    <property type="match status" value="2"/>
</dbReference>
<proteinExistence type="predicted"/>
<name>A0A4U1CSX3_9SPHI</name>
<dbReference type="InterPro" id="IPR035985">
    <property type="entry name" value="Ubiquitin-activating_enz"/>
</dbReference>
<comment type="caution">
    <text evidence="2">The sequence shown here is derived from an EMBL/GenBank/DDBJ whole genome shotgun (WGS) entry which is preliminary data.</text>
</comment>
<dbReference type="InterPro" id="IPR000415">
    <property type="entry name" value="Nitroreductase-like"/>
</dbReference>
<feature type="domain" description="THIF-type NAD/FAD binding fold" evidence="1">
    <location>
        <begin position="128"/>
        <end position="290"/>
    </location>
</feature>
<dbReference type="Pfam" id="PF00899">
    <property type="entry name" value="ThiF"/>
    <property type="match status" value="1"/>
</dbReference>
<gene>
    <name evidence="2" type="ORF">FA048_10745</name>
</gene>
<organism evidence="2 3">
    <name type="scientific">Pedobacter polaris</name>
    <dbReference type="NCBI Taxonomy" id="2571273"/>
    <lineage>
        <taxon>Bacteria</taxon>
        <taxon>Pseudomonadati</taxon>
        <taxon>Bacteroidota</taxon>
        <taxon>Sphingobacteriia</taxon>
        <taxon>Sphingobacteriales</taxon>
        <taxon>Sphingobacteriaceae</taxon>
        <taxon>Pedobacter</taxon>
    </lineage>
</organism>
<dbReference type="AlphaFoldDB" id="A0A4U1CSX3"/>
<protein>
    <submittedName>
        <fullName evidence="2">Rv1355c family protein</fullName>
    </submittedName>
</protein>
<evidence type="ECO:0000313" key="3">
    <source>
        <dbReference type="Proteomes" id="UP000309488"/>
    </source>
</evidence>
<dbReference type="Gene3D" id="3.40.50.720">
    <property type="entry name" value="NAD(P)-binding Rossmann-like Domain"/>
    <property type="match status" value="1"/>
</dbReference>
<dbReference type="SUPFAM" id="SSF69572">
    <property type="entry name" value="Activating enzymes of the ubiquitin-like proteins"/>
    <property type="match status" value="1"/>
</dbReference>
<dbReference type="Gene3D" id="3.40.109.10">
    <property type="entry name" value="NADH Oxidase"/>
    <property type="match status" value="2"/>
</dbReference>